<dbReference type="PANTHER" id="PTHR35701">
    <property type="entry name" value="OS11G0148400 PROTEIN"/>
    <property type="match status" value="1"/>
</dbReference>
<feature type="region of interest" description="Disordered" evidence="1">
    <location>
        <begin position="477"/>
        <end position="514"/>
    </location>
</feature>
<dbReference type="InterPro" id="IPR059024">
    <property type="entry name" value="SYNRG_C"/>
</dbReference>
<feature type="compositionally biased region" description="Low complexity" evidence="1">
    <location>
        <begin position="104"/>
        <end position="118"/>
    </location>
</feature>
<keyword evidence="4" id="KW-1185">Reference proteome</keyword>
<evidence type="ECO:0000259" key="2">
    <source>
        <dbReference type="Pfam" id="PF25999"/>
    </source>
</evidence>
<protein>
    <recommendedName>
        <fullName evidence="2">Synergin gamma C-terminal domain-containing protein</fullName>
    </recommendedName>
</protein>
<sequence length="1001" mass="110281">MINVPDPDFHLKEDDEDWGDFVNSGVGELSHTLSLPATSRNLYPLLHADPKSTSEDLERTQPDSTSGLIGSSVAQWKNPKGALPLSIFGEVEEEEESGAGGPSFGASFFSDTNNNSNNDNKDMVKEGSSGVNLNDVIITLYKQSEAGNGLNPVSNRSNSFPSGSNLDLNVAVPDLSGTQANSDYKSLDFVWDWGNLNQNGSHVGGANQSNPNSQGVDLNWNPLNLPSNGLICAGDASNLSTVDVRLSKDGVSSNDNKRFGNDDDGDAGEEDNDGWEFKAAESKATEEDEISESGQKKTDNQPIPSFNGLDFSWSASSLDFLGWSLNGNGVNSSSNWPGIDEDRGLGDANEQGFKAADIKHQIGDRKSKVKVDLERTETGPISNSSGNSSWNFVSLDSNGMKTNLSEVGLCMKHVDINLENEDLEGDDEWEFKVAESGTQPKYKKNEEYERIADKSGELTTFRAANGLQSRDHLLRESLDSSQRSDEWNFEPDNNSRTLVCDSSTPDAYSNSKEDSVEDSWAFRAAFAQTESNNKGANLSSDSQKRALPLSFFGEEEEEDDNDVIHPNISSQIWSSRSTDGNKRLDINTSFNDLVSTLYSQAEENKSVNHGQNPSENGSASMMSVMAPNSSRNDDDFDDNSWEFKAASSGTGVEDQTFVFGIGETNPNLSSVEFNYYTSFFSKLEEELHHVGRCHLENLKKARNAAPLTGEDAKVEALNKEIQNLESLLFQDLLSKGGINSDSYSPNKTCLDKLVQVMQEPKFQLFDSEYQLSKKVSAVESNPGLAVELLKLVALILKILTLLSQKDQFDYVSTWFKMLSTCAQELIHGAFIWKQSLQKNVHHQILSQPTGRRYILALSEVYRVVEVLGISARLYKPWILACPVDHTQVFTLLSECSTLWSSSGLEEAMNSILDMDGFESDGRIKTLLQSIKCIHDIDVHTVYNHIFSGQEPTCRLSALTLRAVPGMKMVEWNGDPYFLTLANLWANLVSCDPPNLPFMQFG</sequence>
<evidence type="ECO:0000313" key="3">
    <source>
        <dbReference type="EMBL" id="KAJ8751926.1"/>
    </source>
</evidence>
<feature type="compositionally biased region" description="Polar residues" evidence="1">
    <location>
        <begin position="62"/>
        <end position="71"/>
    </location>
</feature>
<feature type="compositionally biased region" description="Basic and acidic residues" evidence="1">
    <location>
        <begin position="477"/>
        <end position="486"/>
    </location>
</feature>
<feature type="region of interest" description="Disordered" evidence="1">
    <location>
        <begin position="92"/>
        <end position="128"/>
    </location>
</feature>
<reference evidence="3 4" key="1">
    <citation type="submission" date="2021-09" db="EMBL/GenBank/DDBJ databases">
        <title>Genomic insights and catalytic innovation underlie evolution of tropane alkaloids biosynthesis.</title>
        <authorList>
            <person name="Wang Y.-J."/>
            <person name="Tian T."/>
            <person name="Huang J.-P."/>
            <person name="Huang S.-X."/>
        </authorList>
    </citation>
    <scope>NUCLEOTIDE SEQUENCE [LARGE SCALE GENOMIC DNA]</scope>
    <source>
        <strain evidence="3">KIB-2018</strain>
        <tissue evidence="3">Leaf</tissue>
    </source>
</reference>
<gene>
    <name evidence="3" type="ORF">K2173_000672</name>
</gene>
<dbReference type="AlphaFoldDB" id="A0AAV8SI44"/>
<dbReference type="PANTHER" id="PTHR35701:SF1">
    <property type="entry name" value="OS11G0148400 PROTEIN"/>
    <property type="match status" value="1"/>
</dbReference>
<feature type="compositionally biased region" description="Basic and acidic residues" evidence="1">
    <location>
        <begin position="275"/>
        <end position="285"/>
    </location>
</feature>
<feature type="compositionally biased region" description="Basic and acidic residues" evidence="1">
    <location>
        <begin position="48"/>
        <end position="61"/>
    </location>
</feature>
<organism evidence="3 4">
    <name type="scientific">Erythroxylum novogranatense</name>
    <dbReference type="NCBI Taxonomy" id="1862640"/>
    <lineage>
        <taxon>Eukaryota</taxon>
        <taxon>Viridiplantae</taxon>
        <taxon>Streptophyta</taxon>
        <taxon>Embryophyta</taxon>
        <taxon>Tracheophyta</taxon>
        <taxon>Spermatophyta</taxon>
        <taxon>Magnoliopsida</taxon>
        <taxon>eudicotyledons</taxon>
        <taxon>Gunneridae</taxon>
        <taxon>Pentapetalae</taxon>
        <taxon>rosids</taxon>
        <taxon>fabids</taxon>
        <taxon>Malpighiales</taxon>
        <taxon>Erythroxylaceae</taxon>
        <taxon>Erythroxylum</taxon>
    </lineage>
</organism>
<feature type="region of interest" description="Disordered" evidence="1">
    <location>
        <begin position="47"/>
        <end position="71"/>
    </location>
</feature>
<dbReference type="Pfam" id="PF25999">
    <property type="entry name" value="SYNRG_C"/>
    <property type="match status" value="1"/>
</dbReference>
<dbReference type="Proteomes" id="UP001159364">
    <property type="component" value="Linkage Group LG10"/>
</dbReference>
<evidence type="ECO:0000313" key="4">
    <source>
        <dbReference type="Proteomes" id="UP001159364"/>
    </source>
</evidence>
<feature type="compositionally biased region" description="Polar residues" evidence="1">
    <location>
        <begin position="491"/>
        <end position="510"/>
    </location>
</feature>
<proteinExistence type="predicted"/>
<feature type="region of interest" description="Disordered" evidence="1">
    <location>
        <begin position="250"/>
        <end position="303"/>
    </location>
</feature>
<feature type="compositionally biased region" description="Acidic residues" evidence="1">
    <location>
        <begin position="262"/>
        <end position="274"/>
    </location>
</feature>
<feature type="region of interest" description="Disordered" evidence="1">
    <location>
        <begin position="601"/>
        <end position="634"/>
    </location>
</feature>
<feature type="compositionally biased region" description="Polar residues" evidence="1">
    <location>
        <begin position="601"/>
        <end position="621"/>
    </location>
</feature>
<accession>A0AAV8SI44</accession>
<comment type="caution">
    <text evidence="3">The sequence shown here is derived from an EMBL/GenBank/DDBJ whole genome shotgun (WGS) entry which is preliminary data.</text>
</comment>
<feature type="domain" description="Synergin gamma C-terminal" evidence="2">
    <location>
        <begin position="804"/>
        <end position="995"/>
    </location>
</feature>
<evidence type="ECO:0000256" key="1">
    <source>
        <dbReference type="SAM" id="MobiDB-lite"/>
    </source>
</evidence>
<name>A0AAV8SI44_9ROSI</name>
<dbReference type="EMBL" id="JAIWQS010000010">
    <property type="protein sequence ID" value="KAJ8751926.1"/>
    <property type="molecule type" value="Genomic_DNA"/>
</dbReference>